<evidence type="ECO:0000256" key="2">
    <source>
        <dbReference type="SAM" id="SignalP"/>
    </source>
</evidence>
<dbReference type="OrthoDB" id="5427833at2759"/>
<evidence type="ECO:0000313" key="4">
    <source>
        <dbReference type="Proteomes" id="UP000309340"/>
    </source>
</evidence>
<feature type="compositionally biased region" description="Low complexity" evidence="1">
    <location>
        <begin position="184"/>
        <end position="210"/>
    </location>
</feature>
<feature type="compositionally biased region" description="Polar residues" evidence="1">
    <location>
        <begin position="220"/>
        <end position="232"/>
    </location>
</feature>
<evidence type="ECO:0008006" key="5">
    <source>
        <dbReference type="Google" id="ProtNLM"/>
    </source>
</evidence>
<sequence>MRSSYAPLALLALPTATLAVSLIDFPPRVSGLPSSCQSLYTQSISACQPSDFTTKTCSLVCINALQAMTGNIKSACSDTNAVGQSVLLAFLNDNGPEAICPNAAAILASSAASASSAAPSTTAQAASSTPPASSAEPASTTEATSTSSSTPGIVLSGTTTASALSISSETTAAPITSTATSLLVDTSSSPTHASATSTTTGARGTSQTNTNDGSGGGSPFDSQGNMATSAGSTLQQPGLACLVVGTLSSLAFTAAAAWL</sequence>
<evidence type="ECO:0000256" key="1">
    <source>
        <dbReference type="SAM" id="MobiDB-lite"/>
    </source>
</evidence>
<evidence type="ECO:0000313" key="3">
    <source>
        <dbReference type="EMBL" id="TKA79225.1"/>
    </source>
</evidence>
<accession>A0A4U0XVT5</accession>
<keyword evidence="4" id="KW-1185">Reference proteome</keyword>
<feature type="chain" id="PRO_5020474985" description="Extracellular membrane protein CFEM domain-containing protein" evidence="2">
    <location>
        <begin position="20"/>
        <end position="259"/>
    </location>
</feature>
<dbReference type="AlphaFoldDB" id="A0A4U0XVT5"/>
<organism evidence="3 4">
    <name type="scientific">Friedmanniomyces simplex</name>
    <dbReference type="NCBI Taxonomy" id="329884"/>
    <lineage>
        <taxon>Eukaryota</taxon>
        <taxon>Fungi</taxon>
        <taxon>Dikarya</taxon>
        <taxon>Ascomycota</taxon>
        <taxon>Pezizomycotina</taxon>
        <taxon>Dothideomycetes</taxon>
        <taxon>Dothideomycetidae</taxon>
        <taxon>Mycosphaerellales</taxon>
        <taxon>Teratosphaeriaceae</taxon>
        <taxon>Friedmanniomyces</taxon>
    </lineage>
</organism>
<comment type="caution">
    <text evidence="3">The sequence shown here is derived from an EMBL/GenBank/DDBJ whole genome shotgun (WGS) entry which is preliminary data.</text>
</comment>
<dbReference type="EMBL" id="NAJQ01000095">
    <property type="protein sequence ID" value="TKA79225.1"/>
    <property type="molecule type" value="Genomic_DNA"/>
</dbReference>
<reference evidence="3 4" key="1">
    <citation type="submission" date="2017-03" db="EMBL/GenBank/DDBJ databases">
        <title>Genomes of endolithic fungi from Antarctica.</title>
        <authorList>
            <person name="Coleine C."/>
            <person name="Masonjones S."/>
            <person name="Stajich J.E."/>
        </authorList>
    </citation>
    <scope>NUCLEOTIDE SEQUENCE [LARGE SCALE GENOMIC DNA]</scope>
    <source>
        <strain evidence="3 4">CCFEE 5184</strain>
    </source>
</reference>
<name>A0A4U0XVT5_9PEZI</name>
<protein>
    <recommendedName>
        <fullName evidence="5">Extracellular membrane protein CFEM domain-containing protein</fullName>
    </recommendedName>
</protein>
<feature type="compositionally biased region" description="Low complexity" evidence="1">
    <location>
        <begin position="122"/>
        <end position="151"/>
    </location>
</feature>
<feature type="region of interest" description="Disordered" evidence="1">
    <location>
        <begin position="184"/>
        <end position="232"/>
    </location>
</feature>
<keyword evidence="2" id="KW-0732">Signal</keyword>
<gene>
    <name evidence="3" type="ORF">B0A55_03950</name>
</gene>
<proteinExistence type="predicted"/>
<feature type="signal peptide" evidence="2">
    <location>
        <begin position="1"/>
        <end position="19"/>
    </location>
</feature>
<dbReference type="Proteomes" id="UP000309340">
    <property type="component" value="Unassembled WGS sequence"/>
</dbReference>
<feature type="region of interest" description="Disordered" evidence="1">
    <location>
        <begin position="122"/>
        <end position="154"/>
    </location>
</feature>